<evidence type="ECO:0000256" key="4">
    <source>
        <dbReference type="ARBA" id="ARBA00022989"/>
    </source>
</evidence>
<evidence type="ECO:0000313" key="9">
    <source>
        <dbReference type="Proteomes" id="UP000267035"/>
    </source>
</evidence>
<evidence type="ECO:0000256" key="2">
    <source>
        <dbReference type="ARBA" id="ARBA00007362"/>
    </source>
</evidence>
<evidence type="ECO:0000256" key="3">
    <source>
        <dbReference type="ARBA" id="ARBA00022692"/>
    </source>
</evidence>
<feature type="transmembrane region" description="Helical" evidence="6">
    <location>
        <begin position="271"/>
        <end position="290"/>
    </location>
</feature>
<evidence type="ECO:0000313" key="8">
    <source>
        <dbReference type="EMBL" id="RMX00430.1"/>
    </source>
</evidence>
<evidence type="ECO:0000256" key="6">
    <source>
        <dbReference type="SAM" id="Phobius"/>
    </source>
</evidence>
<feature type="transmembrane region" description="Helical" evidence="6">
    <location>
        <begin position="240"/>
        <end position="259"/>
    </location>
</feature>
<dbReference type="GO" id="GO:0016020">
    <property type="term" value="C:membrane"/>
    <property type="evidence" value="ECO:0007669"/>
    <property type="project" value="UniProtKB-SubCell"/>
</dbReference>
<reference evidence="8 9" key="1">
    <citation type="submission" date="2018-10" db="EMBL/GenBank/DDBJ databases">
        <title>Comamonadaceae CDC group NO-1 genome sequencing and assembly.</title>
        <authorList>
            <person name="Bernier A.-M."/>
            <person name="Bernard K."/>
        </authorList>
    </citation>
    <scope>NUCLEOTIDE SEQUENCE [LARGE SCALE GENOMIC DNA]</scope>
    <source>
        <strain evidence="8 9">NML161473</strain>
    </source>
</reference>
<feature type="transmembrane region" description="Helical" evidence="6">
    <location>
        <begin position="152"/>
        <end position="170"/>
    </location>
</feature>
<feature type="transmembrane region" description="Helical" evidence="6">
    <location>
        <begin position="176"/>
        <end position="197"/>
    </location>
</feature>
<organism evidence="8 9">
    <name type="scientific">Allofranklinella schreckenbergeri</name>
    <dbReference type="NCBI Taxonomy" id="1076744"/>
    <lineage>
        <taxon>Bacteria</taxon>
        <taxon>Pseudomonadati</taxon>
        <taxon>Pseudomonadota</taxon>
        <taxon>Betaproteobacteria</taxon>
        <taxon>Burkholderiales</taxon>
        <taxon>Comamonadaceae</taxon>
        <taxon>Allofranklinella</taxon>
    </lineage>
</organism>
<evidence type="ECO:0000256" key="5">
    <source>
        <dbReference type="ARBA" id="ARBA00023136"/>
    </source>
</evidence>
<dbReference type="EMBL" id="RDQL01000005">
    <property type="protein sequence ID" value="RMX00430.1"/>
    <property type="molecule type" value="Genomic_DNA"/>
</dbReference>
<dbReference type="SUPFAM" id="SSF103481">
    <property type="entry name" value="Multidrug resistance efflux transporter EmrE"/>
    <property type="match status" value="2"/>
</dbReference>
<comment type="similarity">
    <text evidence="2">Belongs to the EamA transporter family.</text>
</comment>
<gene>
    <name evidence="8" type="ORF">EBQ25_05020</name>
</gene>
<dbReference type="InterPro" id="IPR000620">
    <property type="entry name" value="EamA_dom"/>
</dbReference>
<dbReference type="Gene3D" id="1.10.3730.20">
    <property type="match status" value="1"/>
</dbReference>
<comment type="caution">
    <text evidence="8">The sequence shown here is derived from an EMBL/GenBank/DDBJ whole genome shotgun (WGS) entry which is preliminary data.</text>
</comment>
<dbReference type="InterPro" id="IPR050638">
    <property type="entry name" value="AA-Vitamin_Transporters"/>
</dbReference>
<dbReference type="InterPro" id="IPR037185">
    <property type="entry name" value="EmrE-like"/>
</dbReference>
<evidence type="ECO:0000259" key="7">
    <source>
        <dbReference type="Pfam" id="PF00892"/>
    </source>
</evidence>
<dbReference type="PANTHER" id="PTHR32322:SF2">
    <property type="entry name" value="EAMA DOMAIN-CONTAINING PROTEIN"/>
    <property type="match status" value="1"/>
</dbReference>
<dbReference type="Pfam" id="PF00892">
    <property type="entry name" value="EamA"/>
    <property type="match status" value="2"/>
</dbReference>
<dbReference type="PANTHER" id="PTHR32322">
    <property type="entry name" value="INNER MEMBRANE TRANSPORTER"/>
    <property type="match status" value="1"/>
</dbReference>
<keyword evidence="9" id="KW-1185">Reference proteome</keyword>
<keyword evidence="3 6" id="KW-0812">Transmembrane</keyword>
<feature type="transmembrane region" description="Helical" evidence="6">
    <location>
        <begin position="123"/>
        <end position="143"/>
    </location>
</feature>
<feature type="transmembrane region" description="Helical" evidence="6">
    <location>
        <begin position="91"/>
        <end position="111"/>
    </location>
</feature>
<keyword evidence="5 6" id="KW-0472">Membrane</keyword>
<evidence type="ECO:0000256" key="1">
    <source>
        <dbReference type="ARBA" id="ARBA00004141"/>
    </source>
</evidence>
<proteinExistence type="inferred from homology"/>
<feature type="transmembrane region" description="Helical" evidence="6">
    <location>
        <begin position="204"/>
        <end position="228"/>
    </location>
</feature>
<protein>
    <submittedName>
        <fullName evidence="8">EamA/RhaT family transporter</fullName>
    </submittedName>
</protein>
<sequence>MLCACLDCWRMKPNRFCSTACAARPAAAGGALWLALPFTLVWASAFPAAKFVFVDSPPLLFLSVRFLCAGLLLTAWAIGRGEFRRTGLPTGRDWLALALLALLNHAVYLGVSWTGMRQLSSGLATILISASPIVVAVLAALWLGEPLGKRKLVGLALGFAGVAFIVRHRLQGGADTWQGVLLVLVALASLSAGTVLYKRLPLRLGVVAHAGLQMLLAGVLLSPVALSVESVADVRLTPTLWGAFAWLLGVVSLAGYVMWFTLLRRYSASAASAWFFLTPALGLLMGWAVLGEPLSAWDLLGIVPVAWGIALVVQASGAGAVKR</sequence>
<name>A0A3M6QBK4_9BURK</name>
<comment type="subcellular location">
    <subcellularLocation>
        <location evidence="1">Membrane</location>
        <topology evidence="1">Multi-pass membrane protein</topology>
    </subcellularLocation>
</comment>
<feature type="transmembrane region" description="Helical" evidence="6">
    <location>
        <begin position="302"/>
        <end position="321"/>
    </location>
</feature>
<dbReference type="AlphaFoldDB" id="A0A3M6QBK4"/>
<feature type="transmembrane region" description="Helical" evidence="6">
    <location>
        <begin position="59"/>
        <end position="79"/>
    </location>
</feature>
<feature type="domain" description="EamA" evidence="7">
    <location>
        <begin position="32"/>
        <end position="166"/>
    </location>
</feature>
<feature type="domain" description="EamA" evidence="7">
    <location>
        <begin position="178"/>
        <end position="313"/>
    </location>
</feature>
<accession>A0A3M6QBK4</accession>
<dbReference type="Proteomes" id="UP000267035">
    <property type="component" value="Unassembled WGS sequence"/>
</dbReference>
<keyword evidence="4 6" id="KW-1133">Transmembrane helix</keyword>